<dbReference type="EMBL" id="AEIU01000060">
    <property type="protein sequence ID" value="EFP97246.1"/>
    <property type="molecule type" value="Genomic_DNA"/>
</dbReference>
<gene>
    <name evidence="1" type="ORF">VIBC2010_09437</name>
</gene>
<dbReference type="Proteomes" id="UP000002943">
    <property type="component" value="Unassembled WGS sequence"/>
</dbReference>
<reference evidence="1 2" key="1">
    <citation type="journal article" date="2012" name="Int. J. Syst. Evol. Microbiol.">
        <title>Vibrio caribbeanicus sp. nov., isolated from the marine sponge Scleritoderma cyanea.</title>
        <authorList>
            <person name="Hoffmann M."/>
            <person name="Monday S.R."/>
            <person name="Allard M.W."/>
            <person name="Strain E.A."/>
            <person name="Whittaker P."/>
            <person name="Naum M."/>
            <person name="McCarthy P.J."/>
            <person name="Lopez J.V."/>
            <person name="Fischer M."/>
            <person name="Brown E.W."/>
        </authorList>
    </citation>
    <scope>NUCLEOTIDE SEQUENCE [LARGE SCALE GENOMIC DNA]</scope>
    <source>
        <strain evidence="1 2">ATCC BAA-2122</strain>
    </source>
</reference>
<protein>
    <submittedName>
        <fullName evidence="1">Uncharacterized protein</fullName>
    </submittedName>
</protein>
<keyword evidence="2" id="KW-1185">Reference proteome</keyword>
<comment type="caution">
    <text evidence="1">The sequence shown here is derived from an EMBL/GenBank/DDBJ whole genome shotgun (WGS) entry which is preliminary data.</text>
</comment>
<sequence>MVSGANGGSRALQVLPEFTNGRKAFEHYAKHSKGVVLGKKGNVKAKPGGADVPEFASYDAYVGAASSFWSPSARKGILEGTRADGSILRFEPSTGYFGVMRNGKISTFFRPDGDGLKYFKDQL</sequence>
<dbReference type="STRING" id="796620.VIBC2010_09437"/>
<dbReference type="OrthoDB" id="2664633at2"/>
<accession>E3BI45</accession>
<organism evidence="1 2">
    <name type="scientific">Vibrio caribbeanicus ATCC BAA-2122</name>
    <dbReference type="NCBI Taxonomy" id="796620"/>
    <lineage>
        <taxon>Bacteria</taxon>
        <taxon>Pseudomonadati</taxon>
        <taxon>Pseudomonadota</taxon>
        <taxon>Gammaproteobacteria</taxon>
        <taxon>Vibrionales</taxon>
        <taxon>Vibrionaceae</taxon>
        <taxon>Vibrio</taxon>
    </lineage>
</organism>
<evidence type="ECO:0000313" key="1">
    <source>
        <dbReference type="EMBL" id="EFP97246.1"/>
    </source>
</evidence>
<name>E3BI45_9VIBR</name>
<dbReference type="RefSeq" id="WP_009600676.1">
    <property type="nucleotide sequence ID" value="NZ_AEIU01000060.1"/>
</dbReference>
<evidence type="ECO:0000313" key="2">
    <source>
        <dbReference type="Proteomes" id="UP000002943"/>
    </source>
</evidence>
<dbReference type="AlphaFoldDB" id="E3BI45"/>
<proteinExistence type="predicted"/>